<gene>
    <name evidence="1" type="ORF">ASZ90_006549</name>
</gene>
<evidence type="ECO:0000313" key="1">
    <source>
        <dbReference type="EMBL" id="KUG23662.1"/>
    </source>
</evidence>
<reference evidence="1" key="1">
    <citation type="journal article" date="2015" name="Proc. Natl. Acad. Sci. U.S.A.">
        <title>Networks of energetic and metabolic interactions define dynamics in microbial communities.</title>
        <authorList>
            <person name="Embree M."/>
            <person name="Liu J.K."/>
            <person name="Al-Bassam M.M."/>
            <person name="Zengler K."/>
        </authorList>
    </citation>
    <scope>NUCLEOTIDE SEQUENCE</scope>
</reference>
<organism evidence="1">
    <name type="scientific">hydrocarbon metagenome</name>
    <dbReference type="NCBI Taxonomy" id="938273"/>
    <lineage>
        <taxon>unclassified sequences</taxon>
        <taxon>metagenomes</taxon>
        <taxon>ecological metagenomes</taxon>
    </lineage>
</organism>
<dbReference type="EMBL" id="LNQE01000891">
    <property type="protein sequence ID" value="KUG23662.1"/>
    <property type="molecule type" value="Genomic_DNA"/>
</dbReference>
<name>A0A0W8FSE5_9ZZZZ</name>
<comment type="caution">
    <text evidence="1">The sequence shown here is derived from an EMBL/GenBank/DDBJ whole genome shotgun (WGS) entry which is preliminary data.</text>
</comment>
<protein>
    <submittedName>
        <fullName evidence="1">Uncharacterized protein</fullName>
    </submittedName>
</protein>
<sequence length="71" mass="7717">MFAMCCGKPGHQYTYSLVSANFVGTACPGAGRGRFPQRIINTPAETPPGRLVIHHNRAGVLSIYCEILQQI</sequence>
<accession>A0A0W8FSE5</accession>
<dbReference type="AlphaFoldDB" id="A0A0W8FSE5"/>
<proteinExistence type="predicted"/>